<dbReference type="EC" id="2.3.-.-" evidence="2"/>
<organism evidence="2 3">
    <name type="scientific">Paracidovorax citrulli</name>
    <name type="common">Acidovorax citrulli</name>
    <dbReference type="NCBI Taxonomy" id="80869"/>
    <lineage>
        <taxon>Bacteria</taxon>
        <taxon>Pseudomonadati</taxon>
        <taxon>Pseudomonadota</taxon>
        <taxon>Betaproteobacteria</taxon>
        <taxon>Burkholderiales</taxon>
        <taxon>Comamonadaceae</taxon>
        <taxon>Paracidovorax</taxon>
    </lineage>
</organism>
<dbReference type="InterPro" id="IPR002656">
    <property type="entry name" value="Acyl_transf_3_dom"/>
</dbReference>
<dbReference type="EMBL" id="CP127363">
    <property type="protein sequence ID" value="WIY49116.1"/>
    <property type="molecule type" value="Genomic_DNA"/>
</dbReference>
<evidence type="ECO:0000313" key="3">
    <source>
        <dbReference type="Proteomes" id="UP001242732"/>
    </source>
</evidence>
<protein>
    <submittedName>
        <fullName evidence="2">Acyltransferase</fullName>
        <ecNumber evidence="2">2.3.-.-</ecNumber>
    </submittedName>
</protein>
<keyword evidence="2" id="KW-0808">Transferase</keyword>
<dbReference type="PANTHER" id="PTHR23028:SF131">
    <property type="entry name" value="BLR2367 PROTEIN"/>
    <property type="match status" value="1"/>
</dbReference>
<keyword evidence="3" id="KW-1185">Reference proteome</keyword>
<dbReference type="Pfam" id="PF01757">
    <property type="entry name" value="Acyl_transf_3"/>
    <property type="match status" value="1"/>
</dbReference>
<dbReference type="GO" id="GO:0016746">
    <property type="term" value="F:acyltransferase activity"/>
    <property type="evidence" value="ECO:0007669"/>
    <property type="project" value="UniProtKB-KW"/>
</dbReference>
<dbReference type="PANTHER" id="PTHR23028">
    <property type="entry name" value="ACETYLTRANSFERASE"/>
    <property type="match status" value="1"/>
</dbReference>
<proteinExistence type="predicted"/>
<feature type="domain" description="Acyltransferase 3" evidence="1">
    <location>
        <begin position="12"/>
        <end position="316"/>
    </location>
</feature>
<evidence type="ECO:0000259" key="1">
    <source>
        <dbReference type="Pfam" id="PF01757"/>
    </source>
</evidence>
<dbReference type="RefSeq" id="WP_081436494.1">
    <property type="nucleotide sequence ID" value="NZ_CP023687.1"/>
</dbReference>
<accession>A0ABY9AQA2</accession>
<sequence>MTTAREGMRNIKSLQILRALAATSVVYFHIKAEPVFGSFGVDIFFVLSGFLMAMIMATGESATRFAVSRVSRIVPLYWILTTSVLLLAALKPELLNSTTANLGNYARSLLFIPYFKENGALHPMLAVGWTLNYEMFFYLCAWLVLLARAKARHVQMISVAFLITAAYLAGKYASGTVAAEFFGTSLVFEFILGMLAHAAYRKNILARFRKSHLFLTAAASYMAMACLEIREVDVPRVLLFGVPSTLLVMCFIGCEETRFVQESKLSGVLVSIGDASYATYLSHYYVVEGVRKIAHQKMDLIDPYTPFGIAVILGLALGCGSMMYVFVDRPLSRYFKRKLLHAGTAVQPH</sequence>
<dbReference type="Proteomes" id="UP001242732">
    <property type="component" value="Chromosome"/>
</dbReference>
<evidence type="ECO:0000313" key="2">
    <source>
        <dbReference type="EMBL" id="WIY49116.1"/>
    </source>
</evidence>
<keyword evidence="2" id="KW-0012">Acyltransferase</keyword>
<name>A0ABY9AQA2_PARCI</name>
<reference evidence="2 3" key="1">
    <citation type="submission" date="2023-06" db="EMBL/GenBank/DDBJ databases">
        <authorList>
            <person name="Ham H."/>
            <person name="Park D.S."/>
        </authorList>
    </citation>
    <scope>NUCLEOTIDE SEQUENCE [LARGE SCALE GENOMIC DNA]</scope>
    <source>
        <strain evidence="2 3">KACC 17005</strain>
    </source>
</reference>
<gene>
    <name evidence="2" type="ORF">QRO08_00620</name>
</gene>
<dbReference type="InterPro" id="IPR050879">
    <property type="entry name" value="Acyltransferase_3"/>
</dbReference>